<name>A0ABR7RFI0_9PROT</name>
<sequence>MTIVTRRSLALSAGILALGAAMRPVRAAPLDLSKVTLRIGDQTGATRSKLQAAGLLRDVPYNIDWSVHAAAVNLHEALKADAVDIGSANDSPTVSAMAGGSRISAVAGWYNGQGAILLTQKNSAIRTLADLRGKTISPSTRGSVAHYLVVAALKQAGIGLDEVKLAFLSPADASAAFSAGSIDAWGTWGVYKARALGALGARVVTEGAGLNSGQLVLSATQKVLQDPAKVAAIAEYAARLDRAYDWTRANREQHIRWYAGFSRQDEAISALLYDEDAAYRRTPMDDRFVARLRETFDTWRSAGVLSGDIDFNRYVFRDIPVA</sequence>
<organism evidence="3 4">
    <name type="scientific">Teichococcus aerophilus</name>
    <dbReference type="NCBI Taxonomy" id="1224513"/>
    <lineage>
        <taxon>Bacteria</taxon>
        <taxon>Pseudomonadati</taxon>
        <taxon>Pseudomonadota</taxon>
        <taxon>Alphaproteobacteria</taxon>
        <taxon>Acetobacterales</taxon>
        <taxon>Roseomonadaceae</taxon>
        <taxon>Roseomonas</taxon>
    </lineage>
</organism>
<dbReference type="PANTHER" id="PTHR30024:SF48">
    <property type="entry name" value="ABC TRANSPORTER SUBSTRATE-BINDING PROTEIN"/>
    <property type="match status" value="1"/>
</dbReference>
<proteinExistence type="predicted"/>
<dbReference type="Proteomes" id="UP000626026">
    <property type="component" value="Unassembled WGS sequence"/>
</dbReference>
<feature type="signal peptide" evidence="1">
    <location>
        <begin position="1"/>
        <end position="27"/>
    </location>
</feature>
<keyword evidence="1" id="KW-0732">Signal</keyword>
<dbReference type="Pfam" id="PF09084">
    <property type="entry name" value="NMT1"/>
    <property type="match status" value="1"/>
</dbReference>
<dbReference type="Gene3D" id="3.40.190.10">
    <property type="entry name" value="Periplasmic binding protein-like II"/>
    <property type="match status" value="2"/>
</dbReference>
<protein>
    <submittedName>
        <fullName evidence="3">ABC transporter substrate-binding protein</fullName>
    </submittedName>
</protein>
<dbReference type="SUPFAM" id="SSF53850">
    <property type="entry name" value="Periplasmic binding protein-like II"/>
    <property type="match status" value="1"/>
</dbReference>
<accession>A0ABR7RFI0</accession>
<keyword evidence="4" id="KW-1185">Reference proteome</keyword>
<comment type="caution">
    <text evidence="3">The sequence shown here is derived from an EMBL/GenBank/DDBJ whole genome shotgun (WGS) entry which is preliminary data.</text>
</comment>
<dbReference type="CDD" id="cd13558">
    <property type="entry name" value="PBP2_SsuA_like_2"/>
    <property type="match status" value="1"/>
</dbReference>
<dbReference type="InterPro" id="IPR015168">
    <property type="entry name" value="SsuA/THI5"/>
</dbReference>
<dbReference type="RefSeq" id="WP_187782498.1">
    <property type="nucleotide sequence ID" value="NZ_JACTVA010000001.1"/>
</dbReference>
<reference evidence="3 4" key="1">
    <citation type="journal article" date="2013" name="Int. J. Syst. Evol. Microbiol.">
        <title>Roseomonas aerophila sp. nov., isolated from air.</title>
        <authorList>
            <person name="Kim S.J."/>
            <person name="Weon H.Y."/>
            <person name="Ahn J.H."/>
            <person name="Hong S.B."/>
            <person name="Seok S.J."/>
            <person name="Whang K.S."/>
            <person name="Kwon S.W."/>
        </authorList>
    </citation>
    <scope>NUCLEOTIDE SEQUENCE [LARGE SCALE GENOMIC DNA]</scope>
    <source>
        <strain evidence="3 4">NBRC 108923</strain>
    </source>
</reference>
<feature type="chain" id="PRO_5045091863" evidence="1">
    <location>
        <begin position="28"/>
        <end position="322"/>
    </location>
</feature>
<evidence type="ECO:0000259" key="2">
    <source>
        <dbReference type="Pfam" id="PF09084"/>
    </source>
</evidence>
<dbReference type="PANTHER" id="PTHR30024">
    <property type="entry name" value="ALIPHATIC SULFONATES-BINDING PROTEIN-RELATED"/>
    <property type="match status" value="1"/>
</dbReference>
<feature type="domain" description="SsuA/THI5-like" evidence="2">
    <location>
        <begin position="74"/>
        <end position="250"/>
    </location>
</feature>
<evidence type="ECO:0000256" key="1">
    <source>
        <dbReference type="SAM" id="SignalP"/>
    </source>
</evidence>
<evidence type="ECO:0000313" key="4">
    <source>
        <dbReference type="Proteomes" id="UP000626026"/>
    </source>
</evidence>
<dbReference type="EMBL" id="JACTVA010000001">
    <property type="protein sequence ID" value="MBC9205325.1"/>
    <property type="molecule type" value="Genomic_DNA"/>
</dbReference>
<evidence type="ECO:0000313" key="3">
    <source>
        <dbReference type="EMBL" id="MBC9205325.1"/>
    </source>
</evidence>
<gene>
    <name evidence="3" type="ORF">IBL26_00640</name>
</gene>